<dbReference type="Proteomes" id="UP001567538">
    <property type="component" value="Unassembled WGS sequence"/>
</dbReference>
<dbReference type="Pfam" id="PF20235">
    <property type="entry name" value="PIR2-like_helical"/>
    <property type="match status" value="1"/>
</dbReference>
<keyword evidence="5" id="KW-1185">Reference proteome</keyword>
<evidence type="ECO:0000313" key="5">
    <source>
        <dbReference type="Proteomes" id="UP001567538"/>
    </source>
</evidence>
<dbReference type="InterPro" id="IPR046527">
    <property type="entry name" value="PIR2-like_helical"/>
</dbReference>
<evidence type="ECO:0000313" key="4">
    <source>
        <dbReference type="EMBL" id="KAL1565384.1"/>
    </source>
</evidence>
<gene>
    <name evidence="4" type="ORF">AAHA92_07609</name>
</gene>
<evidence type="ECO:0000256" key="2">
    <source>
        <dbReference type="SAM" id="MobiDB-lite"/>
    </source>
</evidence>
<feature type="region of interest" description="Disordered" evidence="2">
    <location>
        <begin position="180"/>
        <end position="203"/>
    </location>
</feature>
<evidence type="ECO:0000259" key="3">
    <source>
        <dbReference type="Pfam" id="PF20235"/>
    </source>
</evidence>
<dbReference type="AlphaFoldDB" id="A0ABD1I9I2"/>
<feature type="coiled-coil region" evidence="1">
    <location>
        <begin position="425"/>
        <end position="530"/>
    </location>
</feature>
<dbReference type="EMBL" id="JBEAFC010000003">
    <property type="protein sequence ID" value="KAL1565384.1"/>
    <property type="molecule type" value="Genomic_DNA"/>
</dbReference>
<evidence type="ECO:0000256" key="1">
    <source>
        <dbReference type="SAM" id="Coils"/>
    </source>
</evidence>
<sequence length="622" mass="70658">MVWIWKYDTRKLATMGKHSRGKGKSKSMKNETNHTTPKALVSKYGLPPTSNIKARERELEECLILKLEDLYTRAKNWLLTSGYDMAEVERAILNSGYVHGPKDLMNNILTNTVSFIEQKVKPQGKGFEDMKELYKAMLQALLDNVLRSEPNLQRSDEMQRSDAMWLLLTSKWGTVPSTSMPSHDLGGGDNSNGCTSEKAPSELNIESSSKRVGVLERISNTPGLASKIRRNIPILRASLQREMGTTFIKQQDLKNAGCAPIEGSHIVDASILTLLDEVCVKWQENSPNDLKTAFIIDLIKSIRDLEEKAKEQKKWAQTKVIDSAKRLSKDLLELKMLKLERVDSQCLKDKNLCAENAYSLLVMETEQTLRNMNCEASRVSELVRTLELSKAHIKADTEALRLSTSEYESELKRVLNREMKLMKKVATFAKQISNLRANCDEEKRKVLQLQHDILQSEEEAKEAEDDWKQEIWEKEQMITLVGTEARKAEAHKAYLRQELVELRQDTENALRAKQDDVRRLEQELSRLQMFCQMSNVSLEGDTFLYNGVEVASLEKNAPSESSRHWTCMKCSINDVSVLFLPCTHQVLCAPCHEGSTSSSVSKQRCPYCGAKIEQCIKVYGPT</sequence>
<dbReference type="InterPro" id="IPR013083">
    <property type="entry name" value="Znf_RING/FYVE/PHD"/>
</dbReference>
<feature type="region of interest" description="Disordered" evidence="2">
    <location>
        <begin position="15"/>
        <end position="42"/>
    </location>
</feature>
<feature type="compositionally biased region" description="Basic residues" evidence="2">
    <location>
        <begin position="17"/>
        <end position="27"/>
    </location>
</feature>
<accession>A0ABD1I9I2</accession>
<keyword evidence="1" id="KW-0175">Coiled coil</keyword>
<protein>
    <submittedName>
        <fullName evidence="4">MND1-interacting protein 1-like</fullName>
    </submittedName>
</protein>
<proteinExistence type="predicted"/>
<name>A0ABD1I9I2_SALDI</name>
<comment type="caution">
    <text evidence="4">The sequence shown here is derived from an EMBL/GenBank/DDBJ whole genome shotgun (WGS) entry which is preliminary data.</text>
</comment>
<dbReference type="Gene3D" id="3.30.40.10">
    <property type="entry name" value="Zinc/RING finger domain, C3HC4 (zinc finger)"/>
    <property type="match status" value="1"/>
</dbReference>
<feature type="domain" description="PIR2-like helical" evidence="3">
    <location>
        <begin position="66"/>
        <end position="171"/>
    </location>
</feature>
<dbReference type="Pfam" id="PF13920">
    <property type="entry name" value="zf-C3HC4_3"/>
    <property type="match status" value="1"/>
</dbReference>
<dbReference type="InterPro" id="IPR046934">
    <property type="entry name" value="PIR2-like"/>
</dbReference>
<reference evidence="4 5" key="1">
    <citation type="submission" date="2024-06" db="EMBL/GenBank/DDBJ databases">
        <title>A chromosome level genome sequence of Diviner's sage (Salvia divinorum).</title>
        <authorList>
            <person name="Ford S.A."/>
            <person name="Ro D.-K."/>
            <person name="Ness R.W."/>
            <person name="Phillips M.A."/>
        </authorList>
    </citation>
    <scope>NUCLEOTIDE SEQUENCE [LARGE SCALE GENOMIC DNA]</scope>
    <source>
        <strain evidence="4">SAF-2024a</strain>
        <tissue evidence="4">Leaf</tissue>
    </source>
</reference>
<dbReference type="PANTHER" id="PTHR46405:SF3">
    <property type="entry name" value="RING_U-BOX SUPERFAMILY PROTEIN"/>
    <property type="match status" value="1"/>
</dbReference>
<organism evidence="4 5">
    <name type="scientific">Salvia divinorum</name>
    <name type="common">Maria pastora</name>
    <name type="synonym">Diviner's sage</name>
    <dbReference type="NCBI Taxonomy" id="28513"/>
    <lineage>
        <taxon>Eukaryota</taxon>
        <taxon>Viridiplantae</taxon>
        <taxon>Streptophyta</taxon>
        <taxon>Embryophyta</taxon>
        <taxon>Tracheophyta</taxon>
        <taxon>Spermatophyta</taxon>
        <taxon>Magnoliopsida</taxon>
        <taxon>eudicotyledons</taxon>
        <taxon>Gunneridae</taxon>
        <taxon>Pentapetalae</taxon>
        <taxon>asterids</taxon>
        <taxon>lamiids</taxon>
        <taxon>Lamiales</taxon>
        <taxon>Lamiaceae</taxon>
        <taxon>Nepetoideae</taxon>
        <taxon>Mentheae</taxon>
        <taxon>Salviinae</taxon>
        <taxon>Salvia</taxon>
        <taxon>Salvia subgen. Calosphace</taxon>
    </lineage>
</organism>
<dbReference type="PANTHER" id="PTHR46405">
    <property type="entry name" value="OS05G0141500 PROTEIN"/>
    <property type="match status" value="1"/>
</dbReference>